<proteinExistence type="predicted"/>
<comment type="caution">
    <text evidence="2">The sequence shown here is derived from an EMBL/GenBank/DDBJ whole genome shotgun (WGS) entry which is preliminary data.</text>
</comment>
<feature type="compositionally biased region" description="Low complexity" evidence="1">
    <location>
        <begin position="336"/>
        <end position="353"/>
    </location>
</feature>
<evidence type="ECO:0008006" key="4">
    <source>
        <dbReference type="Google" id="ProtNLM"/>
    </source>
</evidence>
<dbReference type="InterPro" id="IPR016187">
    <property type="entry name" value="CTDL_fold"/>
</dbReference>
<sequence>MTDKLPLVVDPTLKQLREMSADERMPAEILANALTLALTGLSTADASAVTAADNLLQAIGKVQGQLNDKVAKDGTKVLSDNNYTNTERVKLANIAEQATKNATDAALRDRSTHTGTQVISTVTGLQTALDGKAALGSKNTFTDTTASTSTTTGAATFVGGVGVAGAVHAGSAPSWLSGGTQVPPMAFIRDAYRQQVEAASGGRQTVLYTAKGQPSIMNIIPAFNLEDIDASLGTGVHPMFVVGGVQKAERFIGTYPGSVVNGELLSLPAVDPSASRNFDSFVSVARSNGAGWGLMTNVDWAGIALWCWKNGSMPRGNTNYGRAHDALHETARRMDGATPGTTTGTARSLTGSGPATWRHDGTPAGIADLCGNVWEWAPGMRLQDGEIHVIADNDAALTATDLSATSSAWKAINGATGDLVATGHANAVKIAASGTGNYALVRGSGGSFEGMTNPGATPVSAAALQKLKAIGIFPVANSGLGGDGIWHSLSDERLPLRGGGWGNGANAGVFALGLSYLRSLTGPSLGSRPAFVI</sequence>
<reference evidence="2" key="1">
    <citation type="submission" date="2022-09" db="EMBL/GenBank/DDBJ databases">
        <title>Intensive care unit water sources are persistently colonized with multi-drug resistant bacteria and are the site of extensive horizontal gene transfer of antibiotic resistance genes.</title>
        <authorList>
            <person name="Diorio-Toth L."/>
        </authorList>
    </citation>
    <scope>NUCLEOTIDE SEQUENCE</scope>
    <source>
        <strain evidence="2">GD04130</strain>
    </source>
</reference>
<evidence type="ECO:0000313" key="3">
    <source>
        <dbReference type="Proteomes" id="UP001158297"/>
    </source>
</evidence>
<gene>
    <name evidence="2" type="ORF">N7330_10520</name>
</gene>
<dbReference type="SUPFAM" id="SSF56436">
    <property type="entry name" value="C-type lectin-like"/>
    <property type="match status" value="1"/>
</dbReference>
<organism evidence="2 3">
    <name type="scientific">Comamonas aquatica</name>
    <dbReference type="NCBI Taxonomy" id="225991"/>
    <lineage>
        <taxon>Bacteria</taxon>
        <taxon>Pseudomonadati</taxon>
        <taxon>Pseudomonadota</taxon>
        <taxon>Betaproteobacteria</taxon>
        <taxon>Burkholderiales</taxon>
        <taxon>Comamonadaceae</taxon>
        <taxon>Comamonas</taxon>
    </lineage>
</organism>
<name>A0AA42HSG8_9BURK</name>
<evidence type="ECO:0000313" key="2">
    <source>
        <dbReference type="EMBL" id="MDH0363479.1"/>
    </source>
</evidence>
<dbReference type="Proteomes" id="UP001158297">
    <property type="component" value="Unassembled WGS sequence"/>
</dbReference>
<dbReference type="RefSeq" id="WP_279860155.1">
    <property type="nucleotide sequence ID" value="NZ_JAODZU010000010.1"/>
</dbReference>
<evidence type="ECO:0000256" key="1">
    <source>
        <dbReference type="SAM" id="MobiDB-lite"/>
    </source>
</evidence>
<protein>
    <recommendedName>
        <fullName evidence="4">Sulfatase-modifying factor enzyme domain-containing protein</fullName>
    </recommendedName>
</protein>
<feature type="region of interest" description="Disordered" evidence="1">
    <location>
        <begin position="334"/>
        <end position="360"/>
    </location>
</feature>
<dbReference type="AlphaFoldDB" id="A0AA42HSG8"/>
<accession>A0AA42HSG8</accession>
<dbReference type="EMBL" id="JAODZU010000010">
    <property type="protein sequence ID" value="MDH0363479.1"/>
    <property type="molecule type" value="Genomic_DNA"/>
</dbReference>